<name>A0ABM7F3Y7_9ACTN</name>
<reference evidence="3 4" key="1">
    <citation type="journal article" date="2010" name="ChemBioChem">
        <title>Cloning and characterization of the biosynthetic gene cluster of 16-membered macrolide antibiotic FD-891: involvement of a dual functional cytochrome P450 monooxygenase catalyzing epoxidation and hydroxylation.</title>
        <authorList>
            <person name="Kudo F."/>
            <person name="Motegi A."/>
            <person name="Mizoue K."/>
            <person name="Eguchi T."/>
        </authorList>
    </citation>
    <scope>NUCLEOTIDE SEQUENCE [LARGE SCALE GENOMIC DNA]</scope>
    <source>
        <strain evidence="3 4">A-8890</strain>
    </source>
</reference>
<proteinExistence type="predicted"/>
<evidence type="ECO:0000256" key="2">
    <source>
        <dbReference type="SAM" id="SignalP"/>
    </source>
</evidence>
<reference evidence="3 4" key="2">
    <citation type="journal article" date="2023" name="ChemBioChem">
        <title>Acyltransferase Domain Exchange between Two Independent Type I Polyketide Synthases in the Same Producer Strain of Macrolide Antibiotics.</title>
        <authorList>
            <person name="Kudo F."/>
            <person name="Kishikawa K."/>
            <person name="Tsuboi K."/>
            <person name="Kido T."/>
            <person name="Usui T."/>
            <person name="Hashimoto J."/>
            <person name="Shin-Ya K."/>
            <person name="Miyanaga A."/>
            <person name="Eguchi T."/>
        </authorList>
    </citation>
    <scope>NUCLEOTIDE SEQUENCE [LARGE SCALE GENOMIC DNA]</scope>
    <source>
        <strain evidence="3 4">A-8890</strain>
    </source>
</reference>
<feature type="compositionally biased region" description="Low complexity" evidence="1">
    <location>
        <begin position="202"/>
        <end position="213"/>
    </location>
</feature>
<keyword evidence="4" id="KW-1185">Reference proteome</keyword>
<dbReference type="Proteomes" id="UP001321542">
    <property type="component" value="Chromosome"/>
</dbReference>
<organism evidence="3 4">
    <name type="scientific">Streptomyces graminofaciens</name>
    <dbReference type="NCBI Taxonomy" id="68212"/>
    <lineage>
        <taxon>Bacteria</taxon>
        <taxon>Bacillati</taxon>
        <taxon>Actinomycetota</taxon>
        <taxon>Actinomycetes</taxon>
        <taxon>Kitasatosporales</taxon>
        <taxon>Streptomycetaceae</taxon>
        <taxon>Streptomyces</taxon>
    </lineage>
</organism>
<evidence type="ECO:0000313" key="4">
    <source>
        <dbReference type="Proteomes" id="UP001321542"/>
    </source>
</evidence>
<keyword evidence="2" id="KW-0732">Signal</keyword>
<gene>
    <name evidence="3" type="ORF">SGFS_016930</name>
</gene>
<protein>
    <recommendedName>
        <fullName evidence="5">Secreted protein</fullName>
    </recommendedName>
</protein>
<feature type="signal peptide" evidence="2">
    <location>
        <begin position="1"/>
        <end position="32"/>
    </location>
</feature>
<dbReference type="EMBL" id="AP018448">
    <property type="protein sequence ID" value="BBC30399.1"/>
    <property type="molecule type" value="Genomic_DNA"/>
</dbReference>
<dbReference type="RefSeq" id="WP_286248952.1">
    <property type="nucleotide sequence ID" value="NZ_AP018448.1"/>
</dbReference>
<evidence type="ECO:0000313" key="3">
    <source>
        <dbReference type="EMBL" id="BBC30399.1"/>
    </source>
</evidence>
<accession>A0ABM7F3Y7</accession>
<evidence type="ECO:0008006" key="5">
    <source>
        <dbReference type="Google" id="ProtNLM"/>
    </source>
</evidence>
<dbReference type="PROSITE" id="PS51257">
    <property type="entry name" value="PROKAR_LIPOPROTEIN"/>
    <property type="match status" value="1"/>
</dbReference>
<feature type="region of interest" description="Disordered" evidence="1">
    <location>
        <begin position="187"/>
        <end position="219"/>
    </location>
</feature>
<feature type="chain" id="PRO_5046293669" description="Secreted protein" evidence="2">
    <location>
        <begin position="33"/>
        <end position="219"/>
    </location>
</feature>
<sequence>MHSIQTRLRHGALTACAAALALLAAGCSQASAGAQAGGCRDNGHWSEREQAAWLRTAVAFRGTADGADPSHEKASVVVRARHNGDVRVLCRPLAVQVEFWTLTATTTGTQTSFVMRYRLSTNGSRTRTVGFPAGLPTGQDGTCARVLVAAYAGAPPAEVELPTTTRDLAASGDADVRFGTERVGAYRLLPPQDSAQCDPDRPTTSPSPSGSTTWNIDHP</sequence>
<evidence type="ECO:0000256" key="1">
    <source>
        <dbReference type="SAM" id="MobiDB-lite"/>
    </source>
</evidence>